<accession>A0A164AJY7</accession>
<organism evidence="2 3">
    <name type="scientific">Tardiphaga robiniae</name>
    <dbReference type="NCBI Taxonomy" id="943830"/>
    <lineage>
        <taxon>Bacteria</taxon>
        <taxon>Pseudomonadati</taxon>
        <taxon>Pseudomonadota</taxon>
        <taxon>Alphaproteobacteria</taxon>
        <taxon>Hyphomicrobiales</taxon>
        <taxon>Nitrobacteraceae</taxon>
        <taxon>Tardiphaga</taxon>
    </lineage>
</organism>
<protein>
    <submittedName>
        <fullName evidence="2">Uncharacterized protein</fullName>
    </submittedName>
</protein>
<proteinExistence type="predicted"/>
<keyword evidence="1" id="KW-1133">Transmembrane helix</keyword>
<evidence type="ECO:0000313" key="2">
    <source>
        <dbReference type="EMBL" id="KZD24929.1"/>
    </source>
</evidence>
<gene>
    <name evidence="2" type="ORF">A4A58_00065</name>
</gene>
<reference evidence="2 3" key="1">
    <citation type="submission" date="2016-03" db="EMBL/GenBank/DDBJ databases">
        <title>Microsymbionts genomes from the relict species Vavilovia formosa (Stev.) Fed.</title>
        <authorList>
            <person name="Kopat V."/>
            <person name="Chirak E."/>
            <person name="Kimeklis A."/>
            <person name="Andronov E."/>
        </authorList>
    </citation>
    <scope>NUCLEOTIDE SEQUENCE [LARGE SCALE GENOMIC DNA]</scope>
    <source>
        <strain evidence="2 3">Vaf07</strain>
    </source>
</reference>
<evidence type="ECO:0000313" key="3">
    <source>
        <dbReference type="Proteomes" id="UP000076574"/>
    </source>
</evidence>
<evidence type="ECO:0000256" key="1">
    <source>
        <dbReference type="SAM" id="Phobius"/>
    </source>
</evidence>
<sequence length="74" mass="7855">MAVLGSNEPEERCRPSMMQEPTMKTIIHPDVSVALALFAFAAAIIARLTVTKRSRHSADQIAAIVATSGYPSGA</sequence>
<keyword evidence="3" id="KW-1185">Reference proteome</keyword>
<dbReference type="Proteomes" id="UP000076574">
    <property type="component" value="Unassembled WGS sequence"/>
</dbReference>
<dbReference type="EMBL" id="LVYV01000001">
    <property type="protein sequence ID" value="KZD24929.1"/>
    <property type="molecule type" value="Genomic_DNA"/>
</dbReference>
<comment type="caution">
    <text evidence="2">The sequence shown here is derived from an EMBL/GenBank/DDBJ whole genome shotgun (WGS) entry which is preliminary data.</text>
</comment>
<name>A0A164AJY7_9BRAD</name>
<keyword evidence="1" id="KW-0812">Transmembrane</keyword>
<dbReference type="AlphaFoldDB" id="A0A164AJY7"/>
<keyword evidence="1" id="KW-0472">Membrane</keyword>
<feature type="transmembrane region" description="Helical" evidence="1">
    <location>
        <begin position="31"/>
        <end position="50"/>
    </location>
</feature>